<proteinExistence type="predicted"/>
<protein>
    <recommendedName>
        <fullName evidence="2">Major tail protein</fullName>
    </recommendedName>
</protein>
<name>A0A0F9L4P1_9ZZZZ</name>
<comment type="caution">
    <text evidence="1">The sequence shown here is derived from an EMBL/GenBank/DDBJ whole genome shotgun (WGS) entry which is preliminary data.</text>
</comment>
<dbReference type="Pfam" id="PF25681">
    <property type="entry name" value="Phage_TTP_17"/>
    <property type="match status" value="1"/>
</dbReference>
<evidence type="ECO:0008006" key="2">
    <source>
        <dbReference type="Google" id="ProtNLM"/>
    </source>
</evidence>
<gene>
    <name evidence="1" type="ORF">LCGC14_1622880</name>
</gene>
<dbReference type="InterPro" id="IPR058154">
    <property type="entry name" value="Bxb1_TTP-like"/>
</dbReference>
<sequence length="200" mass="21288">MGAPSIFQIMKSNAVLWYGPVGETVPDETAVAPGAAWGGNWARLGATKEPLTFLYEDERADVNVEEYLSSVHRFKTSEALTIETVLAEIDADYMALMIGGSVSTTAAAGGQKGFDSLPVGNDALLTSYAFGFEGIHVDINAVELTLRVFVYRATAKVGGELTFSKREDDYTGVPITIEGLSDSATPGRLCVIEKVTAPVT</sequence>
<evidence type="ECO:0000313" key="1">
    <source>
        <dbReference type="EMBL" id="KKM22680.1"/>
    </source>
</evidence>
<accession>A0A0F9L4P1</accession>
<dbReference type="AlphaFoldDB" id="A0A0F9L4P1"/>
<organism evidence="1">
    <name type="scientific">marine sediment metagenome</name>
    <dbReference type="NCBI Taxonomy" id="412755"/>
    <lineage>
        <taxon>unclassified sequences</taxon>
        <taxon>metagenomes</taxon>
        <taxon>ecological metagenomes</taxon>
    </lineage>
</organism>
<dbReference type="EMBL" id="LAZR01013284">
    <property type="protein sequence ID" value="KKM22680.1"/>
    <property type="molecule type" value="Genomic_DNA"/>
</dbReference>
<reference evidence="1" key="1">
    <citation type="journal article" date="2015" name="Nature">
        <title>Complex archaea that bridge the gap between prokaryotes and eukaryotes.</title>
        <authorList>
            <person name="Spang A."/>
            <person name="Saw J.H."/>
            <person name="Jorgensen S.L."/>
            <person name="Zaremba-Niedzwiedzka K."/>
            <person name="Martijn J."/>
            <person name="Lind A.E."/>
            <person name="van Eijk R."/>
            <person name="Schleper C."/>
            <person name="Guy L."/>
            <person name="Ettema T.J."/>
        </authorList>
    </citation>
    <scope>NUCLEOTIDE SEQUENCE</scope>
</reference>